<feature type="chain" id="PRO_5044539136" evidence="1">
    <location>
        <begin position="24"/>
        <end position="140"/>
    </location>
</feature>
<dbReference type="PROSITE" id="PS00018">
    <property type="entry name" value="EF_HAND_1"/>
    <property type="match status" value="1"/>
</dbReference>
<organism evidence="3 4">
    <name type="scientific">Hyphomonas atlantica</name>
    <dbReference type="NCBI Taxonomy" id="1280948"/>
    <lineage>
        <taxon>Bacteria</taxon>
        <taxon>Pseudomonadati</taxon>
        <taxon>Pseudomonadota</taxon>
        <taxon>Alphaproteobacteria</taxon>
        <taxon>Hyphomonadales</taxon>
        <taxon>Hyphomonadaceae</taxon>
        <taxon>Hyphomonas</taxon>
    </lineage>
</organism>
<dbReference type="Pfam" id="PF09912">
    <property type="entry name" value="DUF2141"/>
    <property type="match status" value="1"/>
</dbReference>
<dbReference type="OrthoDB" id="9788332at2"/>
<dbReference type="InterPro" id="IPR018673">
    <property type="entry name" value="DUF2141"/>
</dbReference>
<gene>
    <name evidence="2" type="ORF">DCG65_09510</name>
    <name evidence="3" type="ORF">HY36_01270</name>
</gene>
<evidence type="ECO:0000313" key="3">
    <source>
        <dbReference type="EMBL" id="KCZ65034.1"/>
    </source>
</evidence>
<dbReference type="eggNOG" id="COG4704">
    <property type="taxonomic scope" value="Bacteria"/>
</dbReference>
<dbReference type="EMBL" id="AWFH01000001">
    <property type="protein sequence ID" value="KCZ65034.1"/>
    <property type="molecule type" value="Genomic_DNA"/>
</dbReference>
<evidence type="ECO:0000313" key="5">
    <source>
        <dbReference type="Proteomes" id="UP000259173"/>
    </source>
</evidence>
<reference evidence="3 4" key="1">
    <citation type="journal article" date="2014" name="Antonie Van Leeuwenhoek">
        <title>Hyphomonas beringensis sp. nov. and Hyphomonas chukchiensis sp. nov., isolated from surface seawater of the Bering Sea and Chukchi Sea.</title>
        <authorList>
            <person name="Li C."/>
            <person name="Lai Q."/>
            <person name="Li G."/>
            <person name="Dong C."/>
            <person name="Wang J."/>
            <person name="Liao Y."/>
            <person name="Shao Z."/>
        </authorList>
    </citation>
    <scope>NUCLEOTIDE SEQUENCE [LARGE SCALE GENOMIC DNA]</scope>
    <source>
        <strain evidence="3 4">22II1-22F38</strain>
    </source>
</reference>
<dbReference type="Proteomes" id="UP000024547">
    <property type="component" value="Unassembled WGS sequence"/>
</dbReference>
<dbReference type="AlphaFoldDB" id="A0A059EAW5"/>
<reference evidence="2 5" key="2">
    <citation type="journal article" date="2018" name="Nat. Biotechnol.">
        <title>A standardized bacterial taxonomy based on genome phylogeny substantially revises the tree of life.</title>
        <authorList>
            <person name="Parks D.H."/>
            <person name="Chuvochina M."/>
            <person name="Waite D.W."/>
            <person name="Rinke C."/>
            <person name="Skarshewski A."/>
            <person name="Chaumeil P.A."/>
            <person name="Hugenholtz P."/>
        </authorList>
    </citation>
    <scope>NUCLEOTIDE SEQUENCE [LARGE SCALE GENOMIC DNA]</scope>
    <source>
        <strain evidence="2">UBA8557</strain>
    </source>
</reference>
<feature type="signal peptide" evidence="1">
    <location>
        <begin position="1"/>
        <end position="23"/>
    </location>
</feature>
<sequence length="140" mass="14514">MKLNHTLVALLSVAALLPASASAAELTVKVEGVTAPTGTMFVALFTEDGWAGHEAYQGAKQAVEDAAPTIVFGDLEPGRYGVKLFHDVDGDGELALGEYGIPVEPYGFSNDAPVSFGPPSFDSAAFDVTADGAIQTITLR</sequence>
<proteinExistence type="predicted"/>
<evidence type="ECO:0000313" key="4">
    <source>
        <dbReference type="Proteomes" id="UP000024547"/>
    </source>
</evidence>
<comment type="caution">
    <text evidence="3">The sequence shown here is derived from an EMBL/GenBank/DDBJ whole genome shotgun (WGS) entry which is preliminary data.</text>
</comment>
<dbReference type="Proteomes" id="UP000259173">
    <property type="component" value="Unassembled WGS sequence"/>
</dbReference>
<evidence type="ECO:0000313" key="2">
    <source>
        <dbReference type="EMBL" id="HAE94787.1"/>
    </source>
</evidence>
<dbReference type="RefSeq" id="WP_035547192.1">
    <property type="nucleotide sequence ID" value="NZ_AWFH01000001.1"/>
</dbReference>
<name>A0A059EAW5_9PROT</name>
<dbReference type="STRING" id="1280948.HY36_01270"/>
<keyword evidence="4" id="KW-1185">Reference proteome</keyword>
<keyword evidence="1" id="KW-0732">Signal</keyword>
<accession>A0A059EAW5</accession>
<dbReference type="EMBL" id="DMBR01000288">
    <property type="protein sequence ID" value="HAE94787.1"/>
    <property type="molecule type" value="Genomic_DNA"/>
</dbReference>
<dbReference type="PATRIC" id="fig|1280948.3.peg.246"/>
<dbReference type="InterPro" id="IPR018247">
    <property type="entry name" value="EF_Hand_1_Ca_BS"/>
</dbReference>
<protein>
    <submittedName>
        <fullName evidence="2">DUF2141 domain-containing protein</fullName>
    </submittedName>
</protein>
<evidence type="ECO:0000256" key="1">
    <source>
        <dbReference type="SAM" id="SignalP"/>
    </source>
</evidence>